<organism evidence="1 2">
    <name type="scientific">Pseudolycoriella hygida</name>
    <dbReference type="NCBI Taxonomy" id="35572"/>
    <lineage>
        <taxon>Eukaryota</taxon>
        <taxon>Metazoa</taxon>
        <taxon>Ecdysozoa</taxon>
        <taxon>Arthropoda</taxon>
        <taxon>Hexapoda</taxon>
        <taxon>Insecta</taxon>
        <taxon>Pterygota</taxon>
        <taxon>Neoptera</taxon>
        <taxon>Endopterygota</taxon>
        <taxon>Diptera</taxon>
        <taxon>Nematocera</taxon>
        <taxon>Sciaroidea</taxon>
        <taxon>Sciaridae</taxon>
        <taxon>Pseudolycoriella</taxon>
    </lineage>
</organism>
<dbReference type="AlphaFoldDB" id="A0A9Q0S6R8"/>
<dbReference type="EMBL" id="WJQU01000001">
    <property type="protein sequence ID" value="KAJ6647467.1"/>
    <property type="molecule type" value="Genomic_DNA"/>
</dbReference>
<name>A0A9Q0S6R8_9DIPT</name>
<accession>A0A9Q0S6R8</accession>
<comment type="caution">
    <text evidence="1">The sequence shown here is derived from an EMBL/GenBank/DDBJ whole genome shotgun (WGS) entry which is preliminary data.</text>
</comment>
<evidence type="ECO:0000313" key="1">
    <source>
        <dbReference type="EMBL" id="KAJ6647467.1"/>
    </source>
</evidence>
<protein>
    <submittedName>
        <fullName evidence="1">Uncharacterized protein</fullName>
    </submittedName>
</protein>
<gene>
    <name evidence="1" type="ORF">Bhyg_02690</name>
</gene>
<sequence>MQLQRSKLIFEDIVFVNN</sequence>
<reference evidence="1" key="1">
    <citation type="submission" date="2022-07" db="EMBL/GenBank/DDBJ databases">
        <authorList>
            <person name="Trinca V."/>
            <person name="Uliana J.V.C."/>
            <person name="Torres T.T."/>
            <person name="Ward R.J."/>
            <person name="Monesi N."/>
        </authorList>
    </citation>
    <scope>NUCLEOTIDE SEQUENCE</scope>
    <source>
        <strain evidence="1">HSMRA1968</strain>
        <tissue evidence="1">Whole embryos</tissue>
    </source>
</reference>
<proteinExistence type="predicted"/>
<dbReference type="Proteomes" id="UP001151699">
    <property type="component" value="Chromosome A"/>
</dbReference>
<evidence type="ECO:0000313" key="2">
    <source>
        <dbReference type="Proteomes" id="UP001151699"/>
    </source>
</evidence>
<keyword evidence="2" id="KW-1185">Reference proteome</keyword>